<evidence type="ECO:0000313" key="3">
    <source>
        <dbReference type="Proteomes" id="UP000319103"/>
    </source>
</evidence>
<dbReference type="InterPro" id="IPR036866">
    <property type="entry name" value="RibonucZ/Hydroxyglut_hydro"/>
</dbReference>
<dbReference type="SUPFAM" id="SSF56281">
    <property type="entry name" value="Metallo-hydrolase/oxidoreductase"/>
    <property type="match status" value="1"/>
</dbReference>
<feature type="domain" description="Metallo-beta-lactamase" evidence="1">
    <location>
        <begin position="34"/>
        <end position="212"/>
    </location>
</feature>
<dbReference type="GO" id="GO:0016787">
    <property type="term" value="F:hydrolase activity"/>
    <property type="evidence" value="ECO:0007669"/>
    <property type="project" value="UniProtKB-KW"/>
</dbReference>
<dbReference type="Gene3D" id="3.60.15.10">
    <property type="entry name" value="Ribonuclease Z/Hydroxyacylglutathione hydrolase-like"/>
    <property type="match status" value="1"/>
</dbReference>
<gene>
    <name evidence="2" type="ORF">E6W39_09150</name>
</gene>
<evidence type="ECO:0000313" key="2">
    <source>
        <dbReference type="EMBL" id="TQF02407.1"/>
    </source>
</evidence>
<dbReference type="SMART" id="SM00849">
    <property type="entry name" value="Lactamase_B"/>
    <property type="match status" value="1"/>
</dbReference>
<keyword evidence="2" id="KW-0378">Hydrolase</keyword>
<name>A0A540W0A5_9ACTN</name>
<accession>A0A540W0A5</accession>
<evidence type="ECO:0000259" key="1">
    <source>
        <dbReference type="SMART" id="SM00849"/>
    </source>
</evidence>
<comment type="caution">
    <text evidence="2">The sequence shown here is derived from an EMBL/GenBank/DDBJ whole genome shotgun (WGS) entry which is preliminary data.</text>
</comment>
<dbReference type="Proteomes" id="UP000319103">
    <property type="component" value="Unassembled WGS sequence"/>
</dbReference>
<dbReference type="InterPro" id="IPR001279">
    <property type="entry name" value="Metallo-B-lactamas"/>
</dbReference>
<reference evidence="2 3" key="1">
    <citation type="submission" date="2019-06" db="EMBL/GenBank/DDBJ databases">
        <title>Description of Kitasatospora acidophila sp. nov. isolated from pine grove soil, and reclassification of Streptomyces novaecaesareae to Kitasatospora novaeceasareae comb. nov.</title>
        <authorList>
            <person name="Kim M.J."/>
        </authorList>
    </citation>
    <scope>NUCLEOTIDE SEQUENCE [LARGE SCALE GENOMIC DNA]</scope>
    <source>
        <strain evidence="2 3">MMS16-CNU292</strain>
    </source>
</reference>
<proteinExistence type="predicted"/>
<dbReference type="RefSeq" id="WP_141633101.1">
    <property type="nucleotide sequence ID" value="NZ_VIGB01000003.1"/>
</dbReference>
<dbReference type="EMBL" id="VIGB01000003">
    <property type="protein sequence ID" value="TQF02407.1"/>
    <property type="molecule type" value="Genomic_DNA"/>
</dbReference>
<organism evidence="2 3">
    <name type="scientific">Kitasatospora acidiphila</name>
    <dbReference type="NCBI Taxonomy" id="2567942"/>
    <lineage>
        <taxon>Bacteria</taxon>
        <taxon>Bacillati</taxon>
        <taxon>Actinomycetota</taxon>
        <taxon>Actinomycetes</taxon>
        <taxon>Kitasatosporales</taxon>
        <taxon>Streptomycetaceae</taxon>
        <taxon>Kitasatospora</taxon>
    </lineage>
</organism>
<dbReference type="OrthoDB" id="2273115at2"/>
<dbReference type="AlphaFoldDB" id="A0A540W0A5"/>
<sequence>MPTQVSDPIIMVVKRAGHVRIHTFVASFAYNNIANATHIIETENQLVLVDGQFLVPYAKAFREYADSLGKPIERLYISHRHPDHWFGTGTAFGDVTIHALPETMSFIEEHGEDSRSDHWKLGDLAPDRIVVPQKLAGPGEEMIDGVRYVFDRVTDTEIDYHLTIKLPELGVYVAQDLLYSGTHLYLTKHMDHWIRVLEEMLVEDYELFLPGHGLPADRNEVARNIEYLSAARQAIGNGLADDAFKDFMLQRYPERKCPGIFDIYLPRLFGGASDY</sequence>
<keyword evidence="3" id="KW-1185">Reference proteome</keyword>
<protein>
    <submittedName>
        <fullName evidence="2">MBL fold metallo-hydrolase</fullName>
    </submittedName>
</protein>